<feature type="non-terminal residue" evidence="1">
    <location>
        <position position="71"/>
    </location>
</feature>
<gene>
    <name evidence="1" type="ORF">FMOSSE_LOCUS13386</name>
</gene>
<organism evidence="1 2">
    <name type="scientific">Funneliformis mosseae</name>
    <name type="common">Endomycorrhizal fungus</name>
    <name type="synonym">Glomus mosseae</name>
    <dbReference type="NCBI Taxonomy" id="27381"/>
    <lineage>
        <taxon>Eukaryota</taxon>
        <taxon>Fungi</taxon>
        <taxon>Fungi incertae sedis</taxon>
        <taxon>Mucoromycota</taxon>
        <taxon>Glomeromycotina</taxon>
        <taxon>Glomeromycetes</taxon>
        <taxon>Glomerales</taxon>
        <taxon>Glomeraceae</taxon>
        <taxon>Funneliformis</taxon>
    </lineage>
</organism>
<comment type="caution">
    <text evidence="1">The sequence shown here is derived from an EMBL/GenBank/DDBJ whole genome shotgun (WGS) entry which is preliminary data.</text>
</comment>
<dbReference type="EMBL" id="CAJVPP010007822">
    <property type="protein sequence ID" value="CAG8691922.1"/>
    <property type="molecule type" value="Genomic_DNA"/>
</dbReference>
<name>A0A9N9EV70_FUNMO</name>
<sequence>AEKAFDIFIDSSNKYFDLIEDITDKDIRKTLINNVTINMKEKEAKDYNTINNVCFAKLLMLFSLIIPGYEI</sequence>
<evidence type="ECO:0000313" key="1">
    <source>
        <dbReference type="EMBL" id="CAG8691922.1"/>
    </source>
</evidence>
<reference evidence="1" key="1">
    <citation type="submission" date="2021-06" db="EMBL/GenBank/DDBJ databases">
        <authorList>
            <person name="Kallberg Y."/>
            <person name="Tangrot J."/>
            <person name="Rosling A."/>
        </authorList>
    </citation>
    <scope>NUCLEOTIDE SEQUENCE</scope>
    <source>
        <strain evidence="1">87-6 pot B 2015</strain>
    </source>
</reference>
<protein>
    <submittedName>
        <fullName evidence="1">12376_t:CDS:1</fullName>
    </submittedName>
</protein>
<dbReference type="AlphaFoldDB" id="A0A9N9EV70"/>
<keyword evidence="2" id="KW-1185">Reference proteome</keyword>
<accession>A0A9N9EV70</accession>
<dbReference type="Proteomes" id="UP000789375">
    <property type="component" value="Unassembled WGS sequence"/>
</dbReference>
<proteinExistence type="predicted"/>
<evidence type="ECO:0000313" key="2">
    <source>
        <dbReference type="Proteomes" id="UP000789375"/>
    </source>
</evidence>